<organism evidence="8 9">
    <name type="scientific">Trichomonas vaginalis (strain ATCC PRA-98 / G3)</name>
    <dbReference type="NCBI Taxonomy" id="412133"/>
    <lineage>
        <taxon>Eukaryota</taxon>
        <taxon>Metamonada</taxon>
        <taxon>Parabasalia</taxon>
        <taxon>Trichomonadida</taxon>
        <taxon>Trichomonadidae</taxon>
        <taxon>Trichomonas</taxon>
    </lineage>
</organism>
<dbReference type="GO" id="GO:0005737">
    <property type="term" value="C:cytoplasm"/>
    <property type="evidence" value="ECO:0000318"/>
    <property type="project" value="GO_Central"/>
</dbReference>
<evidence type="ECO:0000256" key="2">
    <source>
        <dbReference type="ARBA" id="ARBA00013014"/>
    </source>
</evidence>
<dbReference type="VEuPathDB" id="TrichDB:TVAG_574730"/>
<dbReference type="SUPFAM" id="SSF48179">
    <property type="entry name" value="6-phosphogluconate dehydrogenase C-terminal domain-like"/>
    <property type="match status" value="1"/>
</dbReference>
<dbReference type="PANTHER" id="PTHR43765">
    <property type="entry name" value="2-DEHYDROPANTOATE 2-REDUCTASE-RELATED"/>
    <property type="match status" value="1"/>
</dbReference>
<dbReference type="NCBIfam" id="TIGR00745">
    <property type="entry name" value="apbA_panE"/>
    <property type="match status" value="1"/>
</dbReference>
<feature type="domain" description="Ketopantoate reductase C-terminal" evidence="7">
    <location>
        <begin position="189"/>
        <end position="312"/>
    </location>
</feature>
<dbReference type="PANTHER" id="PTHR43765:SF2">
    <property type="entry name" value="2-DEHYDROPANTOATE 2-REDUCTASE"/>
    <property type="match status" value="1"/>
</dbReference>
<dbReference type="Pfam" id="PF02558">
    <property type="entry name" value="ApbA"/>
    <property type="match status" value="1"/>
</dbReference>
<dbReference type="InterPro" id="IPR013752">
    <property type="entry name" value="KPA_reductase"/>
</dbReference>
<dbReference type="InterPro" id="IPR003710">
    <property type="entry name" value="ApbA"/>
</dbReference>
<dbReference type="Gene3D" id="3.40.50.720">
    <property type="entry name" value="NAD(P)-binding Rossmann-like Domain"/>
    <property type="match status" value="1"/>
</dbReference>
<dbReference type="InterPro" id="IPR050838">
    <property type="entry name" value="Ketopantoate_reductase"/>
</dbReference>
<name>A2G0I0_TRIV3</name>
<dbReference type="GO" id="GO:0008677">
    <property type="term" value="F:2-dehydropantoate 2-reductase activity"/>
    <property type="evidence" value="ECO:0000318"/>
    <property type="project" value="GO_Central"/>
</dbReference>
<dbReference type="InterPro" id="IPR008927">
    <property type="entry name" value="6-PGluconate_DH-like_C_sf"/>
</dbReference>
<protein>
    <recommendedName>
        <fullName evidence="2">2-dehydropantoate 2-reductase</fullName>
        <ecNumber evidence="2">1.1.1.169</ecNumber>
    </recommendedName>
    <alternativeName>
        <fullName evidence="5">Ketopantoate reductase</fullName>
    </alternativeName>
</protein>
<gene>
    <name evidence="8" type="ORF">TVAG_574730</name>
</gene>
<dbReference type="Proteomes" id="UP000001542">
    <property type="component" value="Unassembled WGS sequence"/>
</dbReference>
<comment type="similarity">
    <text evidence="1">Belongs to the ketopantoate reductase family.</text>
</comment>
<proteinExistence type="inferred from homology"/>
<evidence type="ECO:0000256" key="1">
    <source>
        <dbReference type="ARBA" id="ARBA00007870"/>
    </source>
</evidence>
<keyword evidence="4" id="KW-0560">Oxidoreductase</keyword>
<feature type="domain" description="Ketopantoate reductase N-terminal" evidence="6">
    <location>
        <begin position="3"/>
        <end position="150"/>
    </location>
</feature>
<keyword evidence="9" id="KW-1185">Reference proteome</keyword>
<evidence type="ECO:0000313" key="9">
    <source>
        <dbReference type="Proteomes" id="UP000001542"/>
    </source>
</evidence>
<dbReference type="KEGG" id="tva:4747008"/>
<dbReference type="InterPro" id="IPR013332">
    <property type="entry name" value="KPR_N"/>
</dbReference>
<dbReference type="STRING" id="5722.A2G0I0"/>
<keyword evidence="3" id="KW-0521">NADP</keyword>
<dbReference type="EC" id="1.1.1.169" evidence="2"/>
<dbReference type="FunFam" id="1.10.1040.10:FF:000057">
    <property type="entry name" value="2-dehydropantoate 2-reductase"/>
    <property type="match status" value="1"/>
</dbReference>
<dbReference type="GO" id="GO:0050661">
    <property type="term" value="F:NADP binding"/>
    <property type="evidence" value="ECO:0000318"/>
    <property type="project" value="GO_Central"/>
</dbReference>
<evidence type="ECO:0000313" key="8">
    <source>
        <dbReference type="EMBL" id="EAX89337.1"/>
    </source>
</evidence>
<accession>A2G0I0</accession>
<evidence type="ECO:0000256" key="5">
    <source>
        <dbReference type="ARBA" id="ARBA00032024"/>
    </source>
</evidence>
<dbReference type="InterPro" id="IPR036291">
    <property type="entry name" value="NAD(P)-bd_dom_sf"/>
</dbReference>
<dbReference type="Pfam" id="PF08546">
    <property type="entry name" value="ApbA_C"/>
    <property type="match status" value="1"/>
</dbReference>
<dbReference type="SUPFAM" id="SSF51735">
    <property type="entry name" value="NAD(P)-binding Rossmann-fold domains"/>
    <property type="match status" value="1"/>
</dbReference>
<evidence type="ECO:0000259" key="6">
    <source>
        <dbReference type="Pfam" id="PF02558"/>
    </source>
</evidence>
<dbReference type="EMBL" id="DS114209">
    <property type="protein sequence ID" value="EAX89337.1"/>
    <property type="molecule type" value="Genomic_DNA"/>
</dbReference>
<reference evidence="8" key="1">
    <citation type="submission" date="2006-10" db="EMBL/GenBank/DDBJ databases">
        <authorList>
            <person name="Amadeo P."/>
            <person name="Zhao Q."/>
            <person name="Wortman J."/>
            <person name="Fraser-Liggett C."/>
            <person name="Carlton J."/>
        </authorList>
    </citation>
    <scope>NUCLEOTIDE SEQUENCE</scope>
    <source>
        <strain evidence="8">G3</strain>
    </source>
</reference>
<reference evidence="8" key="2">
    <citation type="journal article" date="2007" name="Science">
        <title>Draft genome sequence of the sexually transmitted pathogen Trichomonas vaginalis.</title>
        <authorList>
            <person name="Carlton J.M."/>
            <person name="Hirt R.P."/>
            <person name="Silva J.C."/>
            <person name="Delcher A.L."/>
            <person name="Schatz M."/>
            <person name="Zhao Q."/>
            <person name="Wortman J.R."/>
            <person name="Bidwell S.L."/>
            <person name="Alsmark U.C.M."/>
            <person name="Besteiro S."/>
            <person name="Sicheritz-Ponten T."/>
            <person name="Noel C.J."/>
            <person name="Dacks J.B."/>
            <person name="Foster P.G."/>
            <person name="Simillion C."/>
            <person name="Van de Peer Y."/>
            <person name="Miranda-Saavedra D."/>
            <person name="Barton G.J."/>
            <person name="Westrop G.D."/>
            <person name="Mueller S."/>
            <person name="Dessi D."/>
            <person name="Fiori P.L."/>
            <person name="Ren Q."/>
            <person name="Paulsen I."/>
            <person name="Zhang H."/>
            <person name="Bastida-Corcuera F.D."/>
            <person name="Simoes-Barbosa A."/>
            <person name="Brown M.T."/>
            <person name="Hayes R.D."/>
            <person name="Mukherjee M."/>
            <person name="Okumura C.Y."/>
            <person name="Schneider R."/>
            <person name="Smith A.J."/>
            <person name="Vanacova S."/>
            <person name="Villalvazo M."/>
            <person name="Haas B.J."/>
            <person name="Pertea M."/>
            <person name="Feldblyum T.V."/>
            <person name="Utterback T.R."/>
            <person name="Shu C.L."/>
            <person name="Osoegawa K."/>
            <person name="de Jong P.J."/>
            <person name="Hrdy I."/>
            <person name="Horvathova L."/>
            <person name="Zubacova Z."/>
            <person name="Dolezal P."/>
            <person name="Malik S.B."/>
            <person name="Logsdon J.M. Jr."/>
            <person name="Henze K."/>
            <person name="Gupta A."/>
            <person name="Wang C.C."/>
            <person name="Dunne R.L."/>
            <person name="Upcroft J.A."/>
            <person name="Upcroft P."/>
            <person name="White O."/>
            <person name="Salzberg S.L."/>
            <person name="Tang P."/>
            <person name="Chiu C.-H."/>
            <person name="Lee Y.-S."/>
            <person name="Embley T.M."/>
            <person name="Coombs G.H."/>
            <person name="Mottram J.C."/>
            <person name="Tachezy J."/>
            <person name="Fraser-Liggett C.M."/>
            <person name="Johnson P.J."/>
        </authorList>
    </citation>
    <scope>NUCLEOTIDE SEQUENCE [LARGE SCALE GENOMIC DNA]</scope>
    <source>
        <strain evidence="8">G3</strain>
    </source>
</reference>
<sequence length="323" mass="35741">MKVIVLGAGSIGTLFGTTLLKGGHEVIFLDAWQPLIYAISKEPFAVIKHEDNLEKIPIKLYPSHEPPQFEPELILVSVKSIATKNAIQMIKSKGLIKDNTVILTCQGGFENADIIANELNNKQLLIHGCTKSHCKSVGPMKIENYHIGETIVWPYNLQSGQPIPENVTKVVEICNQCGLQITISETAIAEKWKMLLGYPTIYALAAVCGLSIGNIWNANRGEAILTNLIKEVVSVAKKEGIREDLFNEEIATKYIETLAEENPDQPGTMLLDVAAHRVTEVDATSGALLRKGEKYGLSLPTIQAVWSILRIREENYGYEYESR</sequence>
<dbReference type="SMR" id="A2G0I0"/>
<dbReference type="AlphaFoldDB" id="A2G0I0"/>
<evidence type="ECO:0000256" key="4">
    <source>
        <dbReference type="ARBA" id="ARBA00023002"/>
    </source>
</evidence>
<dbReference type="Gene3D" id="1.10.1040.10">
    <property type="entry name" value="N-(1-d-carboxylethyl)-l-norvaline Dehydrogenase, domain 2"/>
    <property type="match status" value="1"/>
</dbReference>
<dbReference type="InParanoid" id="A2G0I0"/>
<dbReference type="GO" id="GO:0015940">
    <property type="term" value="P:pantothenate biosynthetic process"/>
    <property type="evidence" value="ECO:0007669"/>
    <property type="project" value="InterPro"/>
</dbReference>
<dbReference type="VEuPathDB" id="TrichDB:TVAGG3_0791680"/>
<evidence type="ECO:0000259" key="7">
    <source>
        <dbReference type="Pfam" id="PF08546"/>
    </source>
</evidence>
<evidence type="ECO:0000256" key="3">
    <source>
        <dbReference type="ARBA" id="ARBA00022857"/>
    </source>
</evidence>
<dbReference type="RefSeq" id="XP_001302267.1">
    <property type="nucleotide sequence ID" value="XM_001302266.1"/>
</dbReference>
<dbReference type="OrthoDB" id="3609at2759"/>
<dbReference type="InterPro" id="IPR013328">
    <property type="entry name" value="6PGD_dom2"/>
</dbReference>